<organism evidence="2 3">
    <name type="scientific">Meloidogyne enterolobii</name>
    <name type="common">Root-knot nematode worm</name>
    <name type="synonym">Meloidogyne mayaguensis</name>
    <dbReference type="NCBI Taxonomy" id="390850"/>
    <lineage>
        <taxon>Eukaryota</taxon>
        <taxon>Metazoa</taxon>
        <taxon>Ecdysozoa</taxon>
        <taxon>Nematoda</taxon>
        <taxon>Chromadorea</taxon>
        <taxon>Rhabditida</taxon>
        <taxon>Tylenchina</taxon>
        <taxon>Tylenchomorpha</taxon>
        <taxon>Tylenchoidea</taxon>
        <taxon>Meloidogynidae</taxon>
        <taxon>Meloidogyninae</taxon>
        <taxon>Meloidogyne</taxon>
    </lineage>
</organism>
<name>A0A6V7VQ01_MELEN</name>
<evidence type="ECO:0000313" key="3">
    <source>
        <dbReference type="Proteomes" id="UP000580250"/>
    </source>
</evidence>
<sequence>MIPMSGGLNILEGLYNYYHLILCFGLKQIFLKDFGTLFFINVCFYYLNLRISRKYFK</sequence>
<protein>
    <submittedName>
        <fullName evidence="2">Uncharacterized protein</fullName>
    </submittedName>
</protein>
<keyword evidence="1" id="KW-0812">Transmembrane</keyword>
<proteinExistence type="predicted"/>
<evidence type="ECO:0000256" key="1">
    <source>
        <dbReference type="SAM" id="Phobius"/>
    </source>
</evidence>
<reference evidence="2 3" key="1">
    <citation type="submission" date="2020-08" db="EMBL/GenBank/DDBJ databases">
        <authorList>
            <person name="Koutsovoulos G."/>
            <person name="Danchin GJ E."/>
        </authorList>
    </citation>
    <scope>NUCLEOTIDE SEQUENCE [LARGE SCALE GENOMIC DNA]</scope>
</reference>
<feature type="transmembrane region" description="Helical" evidence="1">
    <location>
        <begin position="29"/>
        <end position="47"/>
    </location>
</feature>
<dbReference type="Proteomes" id="UP000580250">
    <property type="component" value="Unassembled WGS sequence"/>
</dbReference>
<keyword evidence="1" id="KW-1133">Transmembrane helix</keyword>
<dbReference type="AlphaFoldDB" id="A0A6V7VQ01"/>
<accession>A0A6V7VQ01</accession>
<dbReference type="EMBL" id="CAJEWN010000278">
    <property type="protein sequence ID" value="CAD2176508.1"/>
    <property type="molecule type" value="Genomic_DNA"/>
</dbReference>
<gene>
    <name evidence="2" type="ORF">MENT_LOCUS28325</name>
</gene>
<evidence type="ECO:0000313" key="2">
    <source>
        <dbReference type="EMBL" id="CAD2176508.1"/>
    </source>
</evidence>
<comment type="caution">
    <text evidence="2">The sequence shown here is derived from an EMBL/GenBank/DDBJ whole genome shotgun (WGS) entry which is preliminary data.</text>
</comment>
<keyword evidence="1" id="KW-0472">Membrane</keyword>